<dbReference type="Proteomes" id="UP000005273">
    <property type="component" value="Unassembled WGS sequence"/>
</dbReference>
<feature type="domain" description="ABC transporter" evidence="4">
    <location>
        <begin position="3"/>
        <end position="231"/>
    </location>
</feature>
<dbReference type="Pfam" id="PF00005">
    <property type="entry name" value="ABC_tran"/>
    <property type="match status" value="1"/>
</dbReference>
<proteinExistence type="inferred from homology"/>
<sequence>MDIRMAGVTKIFHPDIVALEDVYLNVKRGEFVYFVGHTGSGKTTLLRMLNRELSPSSGQIIVGKHNLRKMRLGQLPFYRRQVGVVFQDFKLLPHLNAAENVAFVLEAIGMPGRQVAERVKAILTKLDLWKRRFLYPEQMSGGEQQRLAIARAVVNMPSLLIADEPTGNLDMETAESIMDILFSINASGTTVLMATHNQYVVDAFRARVVRLSRGRIVSDEPRGEVELYGDL</sequence>
<dbReference type="PANTHER" id="PTHR24220">
    <property type="entry name" value="IMPORT ATP-BINDING PROTEIN"/>
    <property type="match status" value="1"/>
</dbReference>
<gene>
    <name evidence="5" type="ORF">HMPREF1705_03149</name>
</gene>
<organism evidence="5 6">
    <name type="scientific">Acetomicrobium hydrogeniformans ATCC BAA-1850</name>
    <dbReference type="NCBI Taxonomy" id="592015"/>
    <lineage>
        <taxon>Bacteria</taxon>
        <taxon>Thermotogati</taxon>
        <taxon>Synergistota</taxon>
        <taxon>Synergistia</taxon>
        <taxon>Synergistales</taxon>
        <taxon>Acetomicrobiaceae</taxon>
        <taxon>Acetomicrobium</taxon>
    </lineage>
</organism>
<comment type="similarity">
    <text evidence="1">Belongs to the ABC transporter superfamily.</text>
</comment>
<dbReference type="InterPro" id="IPR003439">
    <property type="entry name" value="ABC_transporter-like_ATP-bd"/>
</dbReference>
<evidence type="ECO:0000313" key="6">
    <source>
        <dbReference type="Proteomes" id="UP000005273"/>
    </source>
</evidence>
<dbReference type="InterPro" id="IPR017871">
    <property type="entry name" value="ABC_transporter-like_CS"/>
</dbReference>
<dbReference type="InterPro" id="IPR003593">
    <property type="entry name" value="AAA+_ATPase"/>
</dbReference>
<keyword evidence="5" id="KW-0131">Cell cycle</keyword>
<keyword evidence="2" id="KW-0547">Nucleotide-binding</keyword>
<comment type="caution">
    <text evidence="5">The sequence shown here is derived from an EMBL/GenBank/DDBJ whole genome shotgun (WGS) entry which is preliminary data.</text>
</comment>
<reference evidence="6" key="1">
    <citation type="submission" date="2012-09" db="EMBL/GenBank/DDBJ databases">
        <authorList>
            <person name="Weinstock G."/>
            <person name="Sodergren E."/>
            <person name="Clifton S."/>
            <person name="Fulton L."/>
            <person name="Fulton B."/>
            <person name="Courtney L."/>
            <person name="Fronick C."/>
            <person name="Harrison M."/>
            <person name="Strong C."/>
            <person name="Farmer C."/>
            <person name="Delehaunty K."/>
            <person name="Markovic C."/>
            <person name="Hall O."/>
            <person name="Minx P."/>
            <person name="Tomlinson C."/>
            <person name="Mitreva M."/>
            <person name="Nelson J."/>
            <person name="Hou S."/>
            <person name="Wollam A."/>
            <person name="Pepin K.H."/>
            <person name="Johnson M."/>
            <person name="Bhonagiri V."/>
            <person name="Nash W.E."/>
            <person name="Suruliraj S."/>
            <person name="Warren W."/>
            <person name="Chinwalla A."/>
            <person name="Mardis E.R."/>
            <person name="Wilson R.K."/>
        </authorList>
    </citation>
    <scope>NUCLEOTIDE SEQUENCE [LARGE SCALE GENOMIC DNA]</scope>
    <source>
        <strain evidence="6">OS1</strain>
    </source>
</reference>
<dbReference type="AlphaFoldDB" id="A0A0T5XCC9"/>
<keyword evidence="3 5" id="KW-0067">ATP-binding</keyword>
<dbReference type="InterPro" id="IPR015854">
    <property type="entry name" value="ABC_transpr_LolD-like"/>
</dbReference>
<dbReference type="STRING" id="592015.HMPREF1705_03149"/>
<dbReference type="PROSITE" id="PS50893">
    <property type="entry name" value="ABC_TRANSPORTER_2"/>
    <property type="match status" value="1"/>
</dbReference>
<keyword evidence="6" id="KW-1185">Reference proteome</keyword>
<dbReference type="OrthoDB" id="9802264at2"/>
<keyword evidence="5" id="KW-0132">Cell division</keyword>
<dbReference type="PANTHER" id="PTHR24220:SF470">
    <property type="entry name" value="CELL DIVISION ATP-BINDING PROTEIN FTSE"/>
    <property type="match status" value="1"/>
</dbReference>
<dbReference type="eggNOG" id="COG2884">
    <property type="taxonomic scope" value="Bacteria"/>
</dbReference>
<dbReference type="PROSITE" id="PS00211">
    <property type="entry name" value="ABC_TRANSPORTER_1"/>
    <property type="match status" value="1"/>
</dbReference>
<dbReference type="SMART" id="SM00382">
    <property type="entry name" value="AAA"/>
    <property type="match status" value="1"/>
</dbReference>
<dbReference type="InterPro" id="IPR027417">
    <property type="entry name" value="P-loop_NTPase"/>
</dbReference>
<evidence type="ECO:0000256" key="3">
    <source>
        <dbReference type="ARBA" id="ARBA00022840"/>
    </source>
</evidence>
<name>A0A0T5XCC9_9BACT</name>
<accession>A0A0T5XCC9</accession>
<dbReference type="RefSeq" id="WP_009201408.1">
    <property type="nucleotide sequence ID" value="NZ_ACJX03000001.1"/>
</dbReference>
<evidence type="ECO:0000256" key="2">
    <source>
        <dbReference type="ARBA" id="ARBA00022741"/>
    </source>
</evidence>
<dbReference type="EMBL" id="ACJX03000001">
    <property type="protein sequence ID" value="KRT35892.1"/>
    <property type="molecule type" value="Genomic_DNA"/>
</dbReference>
<evidence type="ECO:0000313" key="5">
    <source>
        <dbReference type="EMBL" id="KRT35892.1"/>
    </source>
</evidence>
<dbReference type="FunFam" id="3.40.50.300:FF:000056">
    <property type="entry name" value="Cell division ATP-binding protein FtsE"/>
    <property type="match status" value="1"/>
</dbReference>
<dbReference type="SUPFAM" id="SSF52540">
    <property type="entry name" value="P-loop containing nucleoside triphosphate hydrolases"/>
    <property type="match status" value="1"/>
</dbReference>
<dbReference type="GO" id="GO:0022857">
    <property type="term" value="F:transmembrane transporter activity"/>
    <property type="evidence" value="ECO:0007669"/>
    <property type="project" value="TreeGrafter"/>
</dbReference>
<protein>
    <submittedName>
        <fullName evidence="5">Putative cell division ATP-binding protein FtsE</fullName>
    </submittedName>
</protein>
<evidence type="ECO:0000259" key="4">
    <source>
        <dbReference type="PROSITE" id="PS50893"/>
    </source>
</evidence>
<dbReference type="GO" id="GO:0051301">
    <property type="term" value="P:cell division"/>
    <property type="evidence" value="ECO:0007669"/>
    <property type="project" value="UniProtKB-KW"/>
</dbReference>
<evidence type="ECO:0000256" key="1">
    <source>
        <dbReference type="ARBA" id="ARBA00005417"/>
    </source>
</evidence>
<dbReference type="GO" id="GO:0005886">
    <property type="term" value="C:plasma membrane"/>
    <property type="evidence" value="ECO:0007669"/>
    <property type="project" value="TreeGrafter"/>
</dbReference>
<dbReference type="GO" id="GO:0016887">
    <property type="term" value="F:ATP hydrolysis activity"/>
    <property type="evidence" value="ECO:0007669"/>
    <property type="project" value="InterPro"/>
</dbReference>
<dbReference type="Gene3D" id="3.40.50.300">
    <property type="entry name" value="P-loop containing nucleotide triphosphate hydrolases"/>
    <property type="match status" value="1"/>
</dbReference>
<dbReference type="GO" id="GO:0005524">
    <property type="term" value="F:ATP binding"/>
    <property type="evidence" value="ECO:0007669"/>
    <property type="project" value="UniProtKB-KW"/>
</dbReference>